<dbReference type="PANTHER" id="PTHR37694">
    <property type="entry name" value="SLR8022 PROTEIN"/>
    <property type="match status" value="1"/>
</dbReference>
<protein>
    <submittedName>
        <fullName evidence="2">Cupin domain-containing protein</fullName>
    </submittedName>
</protein>
<proteinExistence type="predicted"/>
<dbReference type="PANTHER" id="PTHR37694:SF1">
    <property type="entry name" value="SLR8022 PROTEIN"/>
    <property type="match status" value="1"/>
</dbReference>
<dbReference type="Gene3D" id="2.60.120.10">
    <property type="entry name" value="Jelly Rolls"/>
    <property type="match status" value="1"/>
</dbReference>
<sequence>MIVGHVNELAGIPMQGAGIQGATKKVLVSPKEGWEGWTMRLFTLEPGGFTPRHTHDWPHINYIASGEGTLYLDGQDYALKEGAYAYVPGGALHQFRNHSGKEFSFLCIVPEEGDK</sequence>
<dbReference type="SUPFAM" id="SSF51182">
    <property type="entry name" value="RmlC-like cupins"/>
    <property type="match status" value="1"/>
</dbReference>
<name>A0A857DIR6_9FIRM</name>
<reference evidence="2 3" key="1">
    <citation type="submission" date="2019-12" db="EMBL/GenBank/DDBJ databases">
        <title>Sequence classification of anaerobic respiratory reductive dehalogenases: First we see many, then we see few.</title>
        <authorList>
            <person name="Molenda O."/>
            <person name="Puentes Jacome L.A."/>
            <person name="Cao X."/>
            <person name="Nesbo C.L."/>
            <person name="Tang S."/>
            <person name="Morson N."/>
            <person name="Patron J."/>
            <person name="Lomheim L."/>
            <person name="Wishart D.S."/>
            <person name="Edwards E.A."/>
        </authorList>
    </citation>
    <scope>NUCLEOTIDE SEQUENCE [LARGE SCALE GENOMIC DNA]</scope>
    <source>
        <strain evidence="2 3">12DCA</strain>
    </source>
</reference>
<dbReference type="EMBL" id="CP046996">
    <property type="protein sequence ID" value="QHA00096.1"/>
    <property type="molecule type" value="Genomic_DNA"/>
</dbReference>
<dbReference type="Pfam" id="PF07883">
    <property type="entry name" value="Cupin_2"/>
    <property type="match status" value="1"/>
</dbReference>
<evidence type="ECO:0000259" key="1">
    <source>
        <dbReference type="Pfam" id="PF07883"/>
    </source>
</evidence>
<dbReference type="RefSeq" id="WP_158208168.1">
    <property type="nucleotide sequence ID" value="NZ_CP046996.1"/>
</dbReference>
<feature type="domain" description="Cupin type-2" evidence="1">
    <location>
        <begin position="41"/>
        <end position="109"/>
    </location>
</feature>
<gene>
    <name evidence="2" type="ORF">GQ588_05260</name>
</gene>
<evidence type="ECO:0000313" key="3">
    <source>
        <dbReference type="Proteomes" id="UP000430508"/>
    </source>
</evidence>
<dbReference type="AlphaFoldDB" id="A0A857DIR6"/>
<dbReference type="Proteomes" id="UP000430508">
    <property type="component" value="Chromosome"/>
</dbReference>
<dbReference type="InterPro" id="IPR013096">
    <property type="entry name" value="Cupin_2"/>
</dbReference>
<dbReference type="InterPro" id="IPR014710">
    <property type="entry name" value="RmlC-like_jellyroll"/>
</dbReference>
<accession>A0A857DIR6</accession>
<dbReference type="InterPro" id="IPR011051">
    <property type="entry name" value="RmlC_Cupin_sf"/>
</dbReference>
<dbReference type="CDD" id="cd02222">
    <property type="entry name" value="cupin_TM1459-like"/>
    <property type="match status" value="1"/>
</dbReference>
<evidence type="ECO:0000313" key="2">
    <source>
        <dbReference type="EMBL" id="QHA00096.1"/>
    </source>
</evidence>
<organism evidence="2 3">
    <name type="scientific">Dehalobacter restrictus</name>
    <dbReference type="NCBI Taxonomy" id="55583"/>
    <lineage>
        <taxon>Bacteria</taxon>
        <taxon>Bacillati</taxon>
        <taxon>Bacillota</taxon>
        <taxon>Clostridia</taxon>
        <taxon>Eubacteriales</taxon>
        <taxon>Desulfitobacteriaceae</taxon>
        <taxon>Dehalobacter</taxon>
    </lineage>
</organism>